<reference evidence="2 3" key="1">
    <citation type="submission" date="2022-08" db="EMBL/GenBank/DDBJ databases">
        <authorList>
            <person name="Zeman M."/>
            <person name="Kubasova T."/>
        </authorList>
    </citation>
    <scope>NUCLEOTIDE SEQUENCE [LARGE SCALE GENOMIC DNA]</scope>
    <source>
        <strain evidence="2 3">ET62</strain>
    </source>
</reference>
<proteinExistence type="predicted"/>
<keyword evidence="1" id="KW-0812">Transmembrane</keyword>
<dbReference type="RefSeq" id="WP_258336095.1">
    <property type="nucleotide sequence ID" value="NZ_JANRHJ010000014.1"/>
</dbReference>
<name>A0AAW5N8M4_9BACT</name>
<protein>
    <recommendedName>
        <fullName evidence="4">Transmembrane protein</fullName>
    </recommendedName>
</protein>
<keyword evidence="3" id="KW-1185">Reference proteome</keyword>
<evidence type="ECO:0000313" key="3">
    <source>
        <dbReference type="Proteomes" id="UP001204579"/>
    </source>
</evidence>
<evidence type="ECO:0000256" key="1">
    <source>
        <dbReference type="SAM" id="Phobius"/>
    </source>
</evidence>
<dbReference type="Proteomes" id="UP001204579">
    <property type="component" value="Unassembled WGS sequence"/>
</dbReference>
<dbReference type="EMBL" id="JANRHJ010000014">
    <property type="protein sequence ID" value="MCR8874837.1"/>
    <property type="molecule type" value="Genomic_DNA"/>
</dbReference>
<sequence length="171" mass="19692">MKQYHSLHNYTHQDIQKRINFTTIGIACILIGIGAFLLTATSTTEKGSNLDIFRICAGSFCILAALYQLGFRSLHWVYLPTGSSIRKRSVYYNPYQQAELSKRLEAYIRPEELPANDEKKPMKLDLLYTKDKSFASFQLFEYTSYLYTPASEICYLKDEQAKAFVEAFAHN</sequence>
<feature type="transmembrane region" description="Helical" evidence="1">
    <location>
        <begin position="21"/>
        <end position="40"/>
    </location>
</feature>
<accession>A0AAW5N8M4</accession>
<organism evidence="2 3">
    <name type="scientific">Phocaeicola barnesiae</name>
    <dbReference type="NCBI Taxonomy" id="376804"/>
    <lineage>
        <taxon>Bacteria</taxon>
        <taxon>Pseudomonadati</taxon>
        <taxon>Bacteroidota</taxon>
        <taxon>Bacteroidia</taxon>
        <taxon>Bacteroidales</taxon>
        <taxon>Bacteroidaceae</taxon>
        <taxon>Phocaeicola</taxon>
    </lineage>
</organism>
<keyword evidence="1" id="KW-1133">Transmembrane helix</keyword>
<gene>
    <name evidence="2" type="ORF">NW209_12600</name>
</gene>
<keyword evidence="1" id="KW-0472">Membrane</keyword>
<evidence type="ECO:0008006" key="4">
    <source>
        <dbReference type="Google" id="ProtNLM"/>
    </source>
</evidence>
<comment type="caution">
    <text evidence="2">The sequence shown here is derived from an EMBL/GenBank/DDBJ whole genome shotgun (WGS) entry which is preliminary data.</text>
</comment>
<feature type="transmembrane region" description="Helical" evidence="1">
    <location>
        <begin position="52"/>
        <end position="79"/>
    </location>
</feature>
<dbReference type="AlphaFoldDB" id="A0AAW5N8M4"/>
<evidence type="ECO:0000313" key="2">
    <source>
        <dbReference type="EMBL" id="MCR8874837.1"/>
    </source>
</evidence>